<accession>A0A5J4WL40</accession>
<comment type="caution">
    <text evidence="7">The sequence shown here is derived from an EMBL/GenBank/DDBJ whole genome shotgun (WGS) entry which is preliminary data.</text>
</comment>
<evidence type="ECO:0000259" key="6">
    <source>
        <dbReference type="PROSITE" id="PS50011"/>
    </source>
</evidence>
<dbReference type="SMART" id="SM00220">
    <property type="entry name" value="S_TKc"/>
    <property type="match status" value="1"/>
</dbReference>
<dbReference type="PANTHER" id="PTHR43671:SF13">
    <property type="entry name" value="SERINE_THREONINE-PROTEIN KINASE NEK2"/>
    <property type="match status" value="1"/>
</dbReference>
<dbReference type="EMBL" id="SNRW01001786">
    <property type="protein sequence ID" value="KAA6395029.1"/>
    <property type="molecule type" value="Genomic_DNA"/>
</dbReference>
<dbReference type="InterPro" id="IPR008271">
    <property type="entry name" value="Ser/Thr_kinase_AS"/>
</dbReference>
<dbReference type="PROSITE" id="PS00108">
    <property type="entry name" value="PROTEIN_KINASE_ST"/>
    <property type="match status" value="1"/>
</dbReference>
<gene>
    <name evidence="7" type="ORF">EZS28_009443</name>
</gene>
<evidence type="ECO:0000256" key="1">
    <source>
        <dbReference type="ARBA" id="ARBA00012513"/>
    </source>
</evidence>
<evidence type="ECO:0000256" key="4">
    <source>
        <dbReference type="ARBA" id="ARBA00022777"/>
    </source>
</evidence>
<dbReference type="InterPro" id="IPR016024">
    <property type="entry name" value="ARM-type_fold"/>
</dbReference>
<dbReference type="EC" id="2.7.11.1" evidence="1"/>
<dbReference type="PANTHER" id="PTHR43671">
    <property type="entry name" value="SERINE/THREONINE-PROTEIN KINASE NEK"/>
    <property type="match status" value="1"/>
</dbReference>
<protein>
    <recommendedName>
        <fullName evidence="1">non-specific serine/threonine protein kinase</fullName>
        <ecNumber evidence="1">2.7.11.1</ecNumber>
    </recommendedName>
</protein>
<keyword evidence="3" id="KW-0547">Nucleotide-binding</keyword>
<proteinExistence type="predicted"/>
<sequence>MADPQGWTARGSIQSLRPSMAVSQQRVLYMGNNLSDQASKYKYEDFKIIKSLKTGAFGRIYIVELKNTKELFIMKRLSYLSDEEKKMADEEIKMLKLAQSQYTVHLVSGFQHDVDICILQEFCSGGNLRELIEKMKTWTVEDKLNKCQIIFFQVLMSLKHLHSLKIVHRDLKPENIFLDKDGNAKTGDFGLALKMQSQSHVYAAGTQYYLPPEAHEQNLMTEASDIWALGVIVVESLTGVHPFQGRTLDETVANIKAGKYKPLPDYIQGELKTMIISMINPDSLKRPTADELFNSKLMQNEMKYQIIQQEYINLETLQQIVKDLKQPFEGTNSQKKDIIQKQQNNCELLTSNLKGRLGNDIRKIIIKADVVESFNFIFENRDIKSITRTYSLTFLQLINPSNNEIKLLIYNKNPYTGLIRLLEHSDDKIASDSIISIFLLLEAGTKTTPDTDQHPHYESIQTCDGIRKIFSLFQKNGSKYSRDRAALCIGYLFRAREITDPVMRKEIINHLKCLLSDSDELVKYRAKDALKYLTLNDQILKEEELKKIEQDLNQPIEGKKEKKKLILQQQESGLLLLQSLLQDRNDDEFRKRIISSGVVESLLLIITTRDLNSITQTFSSTFIYLTNNSTNEIKLLLLEKKPYPGLVRLLQHTDILIASDAIASIFNIQLSGSNTTPVKEPHPHYEQIQTCDGIRKIFSLFQKNGSKFNRDRAALCIGFLFRAREITDPVMRKEIINHLKCLLSDSDELMKETAKDALKYLAQNEANRSEIMNETELKKIEQDLKQPIEGSEEQQQSILQKQENNLLLLSSVIEGKDDTELRKRIISSGIVESLLTIFTIRDLDSITRTYSYSFFYLTHPSSDEIKLLLLEKKPYPGLIRLLEHTNDDIASDAIASIFNIQLSGSNTTPVKEPHPHYEQIQTCDGIRKIFSLFQKNGSKYSRDRAALCIGFLFRAREITDPVMRKEIINHLKCLLGDSEAWVKERAKDALKQLAQNDSNRSEIMNETELKKIEQDLKQPIEGTEEQQQLILQKQENNILLLSSVIEGRDDNELRKQIISSGVIESLLIIFTTRDLNSITRTYSLTFIYLTNNSSDEIKLLLLEKKPYPGLVRLLEHTDDSIATDAIISIFNIQLSGSNSTPEAEPHPHYQQIQSFHGINKIFALYQKNGSKYCRDRAAICIGCLFRAHLIVDPLMRKEIINHLKSLLGDSDKWVKYRAKDALKQLAQNDTNRSEIIKGFDLKTMVNNLQKELKGSKDEKEEIIKLQESDCLLLHSILDGREDFQFRSEAIKVKIIDALLHIFASKDLDDITWPYIFGFFVFTYPYSFPVSQLLTEKQPFPQLLRLLDHKDENIIGNILASIDNILYAGAIGTELTPQHPYYKNLASAGGIEKIFSVFKRTTVESSKKLSAICLGIVFRSQEIKDVDMRKEVIAHLKSTINDTNKETRNEAKLALKCLSQNQVNKAEIYRDNFVIPE</sequence>
<evidence type="ECO:0000313" key="8">
    <source>
        <dbReference type="Proteomes" id="UP000324800"/>
    </source>
</evidence>
<keyword evidence="5" id="KW-0067">ATP-binding</keyword>
<dbReference type="InterPro" id="IPR000719">
    <property type="entry name" value="Prot_kinase_dom"/>
</dbReference>
<dbReference type="GO" id="GO:0004674">
    <property type="term" value="F:protein serine/threonine kinase activity"/>
    <property type="evidence" value="ECO:0007669"/>
    <property type="project" value="UniProtKB-EC"/>
</dbReference>
<keyword evidence="4 7" id="KW-0418">Kinase</keyword>
<dbReference type="InterPro" id="IPR050660">
    <property type="entry name" value="NEK_Ser/Thr_kinase"/>
</dbReference>
<dbReference type="OrthoDB" id="4062651at2759"/>
<keyword evidence="2" id="KW-0808">Transferase</keyword>
<dbReference type="Gene3D" id="1.10.510.10">
    <property type="entry name" value="Transferase(Phosphotransferase) domain 1"/>
    <property type="match status" value="1"/>
</dbReference>
<dbReference type="GO" id="GO:0005524">
    <property type="term" value="F:ATP binding"/>
    <property type="evidence" value="ECO:0007669"/>
    <property type="project" value="UniProtKB-KW"/>
</dbReference>
<evidence type="ECO:0000256" key="5">
    <source>
        <dbReference type="ARBA" id="ARBA00022840"/>
    </source>
</evidence>
<dbReference type="PROSITE" id="PS50011">
    <property type="entry name" value="PROTEIN_KINASE_DOM"/>
    <property type="match status" value="1"/>
</dbReference>
<evidence type="ECO:0000256" key="2">
    <source>
        <dbReference type="ARBA" id="ARBA00022679"/>
    </source>
</evidence>
<name>A0A5J4WL40_9EUKA</name>
<dbReference type="InterPro" id="IPR011989">
    <property type="entry name" value="ARM-like"/>
</dbReference>
<dbReference type="Proteomes" id="UP000324800">
    <property type="component" value="Unassembled WGS sequence"/>
</dbReference>
<organism evidence="7 8">
    <name type="scientific">Streblomastix strix</name>
    <dbReference type="NCBI Taxonomy" id="222440"/>
    <lineage>
        <taxon>Eukaryota</taxon>
        <taxon>Metamonada</taxon>
        <taxon>Preaxostyla</taxon>
        <taxon>Oxymonadida</taxon>
        <taxon>Streblomastigidae</taxon>
        <taxon>Streblomastix</taxon>
    </lineage>
</organism>
<evidence type="ECO:0000256" key="3">
    <source>
        <dbReference type="ARBA" id="ARBA00022741"/>
    </source>
</evidence>
<dbReference type="SUPFAM" id="SSF48371">
    <property type="entry name" value="ARM repeat"/>
    <property type="match status" value="3"/>
</dbReference>
<dbReference type="Pfam" id="PF00069">
    <property type="entry name" value="Pkinase"/>
    <property type="match status" value="1"/>
</dbReference>
<evidence type="ECO:0000313" key="7">
    <source>
        <dbReference type="EMBL" id="KAA6395029.1"/>
    </source>
</evidence>
<feature type="domain" description="Protein kinase" evidence="6">
    <location>
        <begin position="46"/>
        <end position="298"/>
    </location>
</feature>
<dbReference type="SUPFAM" id="SSF56112">
    <property type="entry name" value="Protein kinase-like (PK-like)"/>
    <property type="match status" value="1"/>
</dbReference>
<reference evidence="7 8" key="1">
    <citation type="submission" date="2019-03" db="EMBL/GenBank/DDBJ databases">
        <title>Single cell metagenomics reveals metabolic interactions within the superorganism composed of flagellate Streblomastix strix and complex community of Bacteroidetes bacteria on its surface.</title>
        <authorList>
            <person name="Treitli S.C."/>
            <person name="Kolisko M."/>
            <person name="Husnik F."/>
            <person name="Keeling P."/>
            <person name="Hampl V."/>
        </authorList>
    </citation>
    <scope>NUCLEOTIDE SEQUENCE [LARGE SCALE GENOMIC DNA]</scope>
    <source>
        <strain evidence="7">ST1C</strain>
    </source>
</reference>
<dbReference type="Gene3D" id="1.25.10.10">
    <property type="entry name" value="Leucine-rich Repeat Variant"/>
    <property type="match status" value="5"/>
</dbReference>
<dbReference type="InterPro" id="IPR011009">
    <property type="entry name" value="Kinase-like_dom_sf"/>
</dbReference>